<dbReference type="PANTHER" id="PTHR40621">
    <property type="entry name" value="TRANSCRIPTION FACTOR KAPC-RELATED"/>
    <property type="match status" value="1"/>
</dbReference>
<dbReference type="GO" id="GO:0001228">
    <property type="term" value="F:DNA-binding transcription activator activity, RNA polymerase II-specific"/>
    <property type="evidence" value="ECO:0007669"/>
    <property type="project" value="TreeGrafter"/>
</dbReference>
<feature type="compositionally biased region" description="Gly residues" evidence="3">
    <location>
        <begin position="46"/>
        <end position="57"/>
    </location>
</feature>
<protein>
    <submittedName>
        <fullName evidence="5">BZIP-type transcription factor</fullName>
    </submittedName>
</protein>
<feature type="compositionally biased region" description="Low complexity" evidence="3">
    <location>
        <begin position="185"/>
        <end position="194"/>
    </location>
</feature>
<feature type="compositionally biased region" description="Basic residues" evidence="3">
    <location>
        <begin position="237"/>
        <end position="248"/>
    </location>
</feature>
<dbReference type="EMBL" id="JAUIQD010000001">
    <property type="protein sequence ID" value="KAK3363101.1"/>
    <property type="molecule type" value="Genomic_DNA"/>
</dbReference>
<keyword evidence="6" id="KW-1185">Reference proteome</keyword>
<dbReference type="PROSITE" id="PS50217">
    <property type="entry name" value="BZIP"/>
    <property type="match status" value="1"/>
</dbReference>
<dbReference type="PANTHER" id="PTHR40621:SF6">
    <property type="entry name" value="AP-1-LIKE TRANSCRIPTION FACTOR YAP1-RELATED"/>
    <property type="match status" value="1"/>
</dbReference>
<dbReference type="SUPFAM" id="SSF57959">
    <property type="entry name" value="Leucine zipper domain"/>
    <property type="match status" value="1"/>
</dbReference>
<comment type="subcellular location">
    <subcellularLocation>
        <location evidence="1">Nucleus</location>
    </subcellularLocation>
</comment>
<feature type="region of interest" description="Disordered" evidence="3">
    <location>
        <begin position="1"/>
        <end position="113"/>
    </location>
</feature>
<evidence type="ECO:0000256" key="1">
    <source>
        <dbReference type="ARBA" id="ARBA00004123"/>
    </source>
</evidence>
<feature type="compositionally biased region" description="Basic and acidic residues" evidence="3">
    <location>
        <begin position="73"/>
        <end position="104"/>
    </location>
</feature>
<feature type="domain" description="BZIP" evidence="4">
    <location>
        <begin position="100"/>
        <end position="158"/>
    </location>
</feature>
<dbReference type="CDD" id="cd14688">
    <property type="entry name" value="bZIP_YAP"/>
    <property type="match status" value="1"/>
</dbReference>
<dbReference type="AlphaFoldDB" id="A0AAJ0HUE9"/>
<dbReference type="InterPro" id="IPR046347">
    <property type="entry name" value="bZIP_sf"/>
</dbReference>
<dbReference type="Proteomes" id="UP001275084">
    <property type="component" value="Unassembled WGS sequence"/>
</dbReference>
<evidence type="ECO:0000313" key="6">
    <source>
        <dbReference type="Proteomes" id="UP001275084"/>
    </source>
</evidence>
<accession>A0AAJ0HUE9</accession>
<sequence length="454" mass="47822">MAADLGTIAAAYPSPPNYSSPPHQPSISSLYDRATMSSSMSPNPNFGGGSSGSGQGQDTGPLSSLNLGFLKNLTEKKTTRDGQPAKRRGPKPDSKPALTRRQELNRQAQRTHRERKELYIKALEDEVLRLKEVYSNVSQDKDKLAEENRQLKTLLSQNGIGGGLGTVMGGSSVMDDSMSNPSISYASSASVTGSYAPAPSSNTSAFTPPLSATNLASGRGGGSAGGMSPHTASTPHGHNHTHGHHHQHSGQGLPSGAGAGSAGGQPIRNPNTDYDQAGIDFVLTLEKPCMDHMPWLLERGTEVGGGEPCGHALMASCPPEPFPELTPDIPFGYSNVRAPAAFVAAGSGGGGGNAGGAVETGQRTWELSKADLATLLDLSKRLNLDGEITPVMAWGMVLAHPRLSELRDDDFVRLAEELGTKVRCYGFGAVMEEFEVRDALENILSTKPEFGMVY</sequence>
<feature type="compositionally biased region" description="Pro residues" evidence="3">
    <location>
        <begin position="13"/>
        <end position="24"/>
    </location>
</feature>
<reference evidence="5" key="1">
    <citation type="journal article" date="2023" name="Mol. Phylogenet. Evol.">
        <title>Genome-scale phylogeny and comparative genomics of the fungal order Sordariales.</title>
        <authorList>
            <person name="Hensen N."/>
            <person name="Bonometti L."/>
            <person name="Westerberg I."/>
            <person name="Brannstrom I.O."/>
            <person name="Guillou S."/>
            <person name="Cros-Aarteil S."/>
            <person name="Calhoun S."/>
            <person name="Haridas S."/>
            <person name="Kuo A."/>
            <person name="Mondo S."/>
            <person name="Pangilinan J."/>
            <person name="Riley R."/>
            <person name="LaButti K."/>
            <person name="Andreopoulos B."/>
            <person name="Lipzen A."/>
            <person name="Chen C."/>
            <person name="Yan M."/>
            <person name="Daum C."/>
            <person name="Ng V."/>
            <person name="Clum A."/>
            <person name="Steindorff A."/>
            <person name="Ohm R.A."/>
            <person name="Martin F."/>
            <person name="Silar P."/>
            <person name="Natvig D.O."/>
            <person name="Lalanne C."/>
            <person name="Gautier V."/>
            <person name="Ament-Velasquez S.L."/>
            <person name="Kruys A."/>
            <person name="Hutchinson M.I."/>
            <person name="Powell A.J."/>
            <person name="Barry K."/>
            <person name="Miller A.N."/>
            <person name="Grigoriev I.V."/>
            <person name="Debuchy R."/>
            <person name="Gladieux P."/>
            <person name="Hiltunen Thoren M."/>
            <person name="Johannesson H."/>
        </authorList>
    </citation>
    <scope>NUCLEOTIDE SEQUENCE</scope>
    <source>
        <strain evidence="5">CBS 955.72</strain>
    </source>
</reference>
<name>A0AAJ0HUE9_9PEZI</name>
<evidence type="ECO:0000256" key="2">
    <source>
        <dbReference type="ARBA" id="ARBA00023242"/>
    </source>
</evidence>
<dbReference type="Gene3D" id="1.20.5.170">
    <property type="match status" value="1"/>
</dbReference>
<gene>
    <name evidence="5" type="ORF">B0T25DRAFT_526301</name>
</gene>
<evidence type="ECO:0000256" key="3">
    <source>
        <dbReference type="SAM" id="MobiDB-lite"/>
    </source>
</evidence>
<dbReference type="InterPro" id="IPR050936">
    <property type="entry name" value="AP-1-like"/>
</dbReference>
<dbReference type="GO" id="GO:0090575">
    <property type="term" value="C:RNA polymerase II transcription regulator complex"/>
    <property type="evidence" value="ECO:0007669"/>
    <property type="project" value="TreeGrafter"/>
</dbReference>
<dbReference type="SMART" id="SM00338">
    <property type="entry name" value="BRLZ"/>
    <property type="match status" value="1"/>
</dbReference>
<feature type="compositionally biased region" description="Low complexity" evidence="3">
    <location>
        <begin position="36"/>
        <end position="45"/>
    </location>
</feature>
<feature type="region of interest" description="Disordered" evidence="3">
    <location>
        <begin position="185"/>
        <end position="273"/>
    </location>
</feature>
<evidence type="ECO:0000259" key="4">
    <source>
        <dbReference type="PROSITE" id="PS50217"/>
    </source>
</evidence>
<feature type="compositionally biased region" description="Polar residues" evidence="3">
    <location>
        <begin position="199"/>
        <end position="215"/>
    </location>
</feature>
<proteinExistence type="predicted"/>
<comment type="caution">
    <text evidence="5">The sequence shown here is derived from an EMBL/GenBank/DDBJ whole genome shotgun (WGS) entry which is preliminary data.</text>
</comment>
<keyword evidence="2" id="KW-0539">Nucleus</keyword>
<dbReference type="GO" id="GO:0000976">
    <property type="term" value="F:transcription cis-regulatory region binding"/>
    <property type="evidence" value="ECO:0007669"/>
    <property type="project" value="InterPro"/>
</dbReference>
<organism evidence="5 6">
    <name type="scientific">Lasiosphaeria hispida</name>
    <dbReference type="NCBI Taxonomy" id="260671"/>
    <lineage>
        <taxon>Eukaryota</taxon>
        <taxon>Fungi</taxon>
        <taxon>Dikarya</taxon>
        <taxon>Ascomycota</taxon>
        <taxon>Pezizomycotina</taxon>
        <taxon>Sordariomycetes</taxon>
        <taxon>Sordariomycetidae</taxon>
        <taxon>Sordariales</taxon>
        <taxon>Lasiosphaeriaceae</taxon>
        <taxon>Lasiosphaeria</taxon>
    </lineage>
</organism>
<dbReference type="InterPro" id="IPR004827">
    <property type="entry name" value="bZIP"/>
</dbReference>
<reference evidence="5" key="2">
    <citation type="submission" date="2023-06" db="EMBL/GenBank/DDBJ databases">
        <authorList>
            <consortium name="Lawrence Berkeley National Laboratory"/>
            <person name="Haridas S."/>
            <person name="Hensen N."/>
            <person name="Bonometti L."/>
            <person name="Westerberg I."/>
            <person name="Brannstrom I.O."/>
            <person name="Guillou S."/>
            <person name="Cros-Aarteil S."/>
            <person name="Calhoun S."/>
            <person name="Kuo A."/>
            <person name="Mondo S."/>
            <person name="Pangilinan J."/>
            <person name="Riley R."/>
            <person name="Labutti K."/>
            <person name="Andreopoulos B."/>
            <person name="Lipzen A."/>
            <person name="Chen C."/>
            <person name="Yanf M."/>
            <person name="Daum C."/>
            <person name="Ng V."/>
            <person name="Clum A."/>
            <person name="Steindorff A."/>
            <person name="Ohm R."/>
            <person name="Martin F."/>
            <person name="Silar P."/>
            <person name="Natvig D."/>
            <person name="Lalanne C."/>
            <person name="Gautier V."/>
            <person name="Ament-Velasquez S.L."/>
            <person name="Kruys A."/>
            <person name="Hutchinson M.I."/>
            <person name="Powell A.J."/>
            <person name="Barry K."/>
            <person name="Miller A.N."/>
            <person name="Grigoriev I.V."/>
            <person name="Debuchy R."/>
            <person name="Gladieux P."/>
            <person name="Thoren M.H."/>
            <person name="Johannesson H."/>
        </authorList>
    </citation>
    <scope>NUCLEOTIDE SEQUENCE</scope>
    <source>
        <strain evidence="5">CBS 955.72</strain>
    </source>
</reference>
<evidence type="ECO:0000313" key="5">
    <source>
        <dbReference type="EMBL" id="KAK3363101.1"/>
    </source>
</evidence>
<feature type="compositionally biased region" description="Gly residues" evidence="3">
    <location>
        <begin position="253"/>
        <end position="263"/>
    </location>
</feature>